<dbReference type="AlphaFoldDB" id="A0A9D1LDX0"/>
<gene>
    <name evidence="2" type="ORF">IAC56_02000</name>
</gene>
<comment type="caution">
    <text evidence="2">The sequence shown here is derived from an EMBL/GenBank/DDBJ whole genome shotgun (WGS) entry which is preliminary data.</text>
</comment>
<dbReference type="GO" id="GO:0004540">
    <property type="term" value="F:RNA nuclease activity"/>
    <property type="evidence" value="ECO:0007669"/>
    <property type="project" value="InterPro"/>
</dbReference>
<sequence>MKYAILIDGGFARRKLGTSKKPATKTDIINLVEKIKNHEALKTHDLHRVYFYDAFPLSVKEKMPLQGGMIDFSTTPLASRTETLFSELKKEPFFAMRMGETSFQGWTVRPSVLNRKADSVSITKDDVKPKISQKGVDMRIGMDIAALTLKGIVQILVLVTGDSDFVPAMKFARREGANLYLVALGHQVKESVLEHSDLSLEIEP</sequence>
<evidence type="ECO:0000259" key="1">
    <source>
        <dbReference type="Pfam" id="PF01936"/>
    </source>
</evidence>
<dbReference type="Proteomes" id="UP000824083">
    <property type="component" value="Unassembled WGS sequence"/>
</dbReference>
<dbReference type="Gene3D" id="3.40.50.1010">
    <property type="entry name" value="5'-nuclease"/>
    <property type="match status" value="1"/>
</dbReference>
<evidence type="ECO:0000313" key="2">
    <source>
        <dbReference type="EMBL" id="HIU37033.1"/>
    </source>
</evidence>
<feature type="domain" description="NYN" evidence="1">
    <location>
        <begin position="129"/>
        <end position="185"/>
    </location>
</feature>
<name>A0A9D1LDX0_9BURK</name>
<reference evidence="2" key="1">
    <citation type="submission" date="2020-10" db="EMBL/GenBank/DDBJ databases">
        <authorList>
            <person name="Gilroy R."/>
        </authorList>
    </citation>
    <scope>NUCLEOTIDE SEQUENCE</scope>
    <source>
        <strain evidence="2">7463</strain>
    </source>
</reference>
<dbReference type="Pfam" id="PF01936">
    <property type="entry name" value="NYN"/>
    <property type="match status" value="1"/>
</dbReference>
<evidence type="ECO:0000313" key="3">
    <source>
        <dbReference type="Proteomes" id="UP000824083"/>
    </source>
</evidence>
<dbReference type="CDD" id="cd18722">
    <property type="entry name" value="PIN_NicB-like"/>
    <property type="match status" value="1"/>
</dbReference>
<accession>A0A9D1LDX0</accession>
<organism evidence="2 3">
    <name type="scientific">Candidatus Aphodousia faecigallinarum</name>
    <dbReference type="NCBI Taxonomy" id="2840677"/>
    <lineage>
        <taxon>Bacteria</taxon>
        <taxon>Pseudomonadati</taxon>
        <taxon>Pseudomonadota</taxon>
        <taxon>Betaproteobacteria</taxon>
        <taxon>Burkholderiales</taxon>
        <taxon>Sutterellaceae</taxon>
        <taxon>Sutterellaceae incertae sedis</taxon>
        <taxon>Candidatus Aphodousia</taxon>
    </lineage>
</organism>
<dbReference type="InterPro" id="IPR021139">
    <property type="entry name" value="NYN"/>
</dbReference>
<dbReference type="EMBL" id="DVMY01000035">
    <property type="protein sequence ID" value="HIU37033.1"/>
    <property type="molecule type" value="Genomic_DNA"/>
</dbReference>
<reference evidence="2" key="2">
    <citation type="journal article" date="2021" name="PeerJ">
        <title>Extensive microbial diversity within the chicken gut microbiome revealed by metagenomics and culture.</title>
        <authorList>
            <person name="Gilroy R."/>
            <person name="Ravi A."/>
            <person name="Getino M."/>
            <person name="Pursley I."/>
            <person name="Horton D.L."/>
            <person name="Alikhan N.F."/>
            <person name="Baker D."/>
            <person name="Gharbi K."/>
            <person name="Hall N."/>
            <person name="Watson M."/>
            <person name="Adriaenssens E.M."/>
            <person name="Foster-Nyarko E."/>
            <person name="Jarju S."/>
            <person name="Secka A."/>
            <person name="Antonio M."/>
            <person name="Oren A."/>
            <person name="Chaudhuri R.R."/>
            <person name="La Ragione R."/>
            <person name="Hildebrand F."/>
            <person name="Pallen M.J."/>
        </authorList>
    </citation>
    <scope>NUCLEOTIDE SEQUENCE</scope>
    <source>
        <strain evidence="2">7463</strain>
    </source>
</reference>
<proteinExistence type="predicted"/>
<protein>
    <submittedName>
        <fullName evidence="2">NYN domain-containing protein</fullName>
    </submittedName>
</protein>